<dbReference type="Proteomes" id="UP000594260">
    <property type="component" value="Unplaced"/>
</dbReference>
<sequence>MEALSDRLPTNATGHNSWRLVLDTSWQRKCDVRRALSQVVGHCQGNIDRDSLGTGSKGGPTDSENDRKTLLYHQRRREKTEIQGDCIRLADIQTFFVPSDQGFSNVFRVRPDISGMKLISHGREWGSVLRGGLGPA</sequence>
<proteinExistence type="predicted"/>
<dbReference type="RefSeq" id="XP_022648181.1">
    <property type="nucleotide sequence ID" value="XM_022792446.1"/>
</dbReference>
<evidence type="ECO:0000256" key="1">
    <source>
        <dbReference type="SAM" id="MobiDB-lite"/>
    </source>
</evidence>
<evidence type="ECO:0000313" key="3">
    <source>
        <dbReference type="Proteomes" id="UP000594260"/>
    </source>
</evidence>
<organism evidence="2 3">
    <name type="scientific">Varroa destructor</name>
    <name type="common">Honeybee mite</name>
    <dbReference type="NCBI Taxonomy" id="109461"/>
    <lineage>
        <taxon>Eukaryota</taxon>
        <taxon>Metazoa</taxon>
        <taxon>Ecdysozoa</taxon>
        <taxon>Arthropoda</taxon>
        <taxon>Chelicerata</taxon>
        <taxon>Arachnida</taxon>
        <taxon>Acari</taxon>
        <taxon>Parasitiformes</taxon>
        <taxon>Mesostigmata</taxon>
        <taxon>Gamasina</taxon>
        <taxon>Dermanyssoidea</taxon>
        <taxon>Varroidae</taxon>
        <taxon>Varroa</taxon>
    </lineage>
</organism>
<feature type="region of interest" description="Disordered" evidence="1">
    <location>
        <begin position="47"/>
        <end position="74"/>
    </location>
</feature>
<keyword evidence="3" id="KW-1185">Reference proteome</keyword>
<protein>
    <submittedName>
        <fullName evidence="2">Uncharacterized protein</fullName>
    </submittedName>
</protein>
<dbReference type="AlphaFoldDB" id="A0A7M7JCY8"/>
<evidence type="ECO:0000313" key="2">
    <source>
        <dbReference type="EnsemblMetazoa" id="XP_022648181"/>
    </source>
</evidence>
<accession>A0A7M7JCY8</accession>
<dbReference type="KEGG" id="vde:111244882"/>
<dbReference type="InParanoid" id="A0A7M7JCY8"/>
<dbReference type="EnsemblMetazoa" id="XM_022792446">
    <property type="protein sequence ID" value="XP_022648181"/>
    <property type="gene ID" value="LOC111244882"/>
</dbReference>
<reference evidence="2" key="1">
    <citation type="submission" date="2021-01" db="UniProtKB">
        <authorList>
            <consortium name="EnsemblMetazoa"/>
        </authorList>
    </citation>
    <scope>IDENTIFICATION</scope>
</reference>
<dbReference type="GeneID" id="111244882"/>
<name>A0A7M7JCY8_VARDE</name>